<dbReference type="InterPro" id="IPR000551">
    <property type="entry name" value="MerR-type_HTH_dom"/>
</dbReference>
<dbReference type="SMART" id="SM00422">
    <property type="entry name" value="HTH_MERR"/>
    <property type="match status" value="1"/>
</dbReference>
<dbReference type="PANTHER" id="PTHR30204:SF15">
    <property type="entry name" value="BLL5018 PROTEIN"/>
    <property type="match status" value="1"/>
</dbReference>
<organism evidence="3 4">
    <name type="scientific">Ekhidna lutea</name>
    <dbReference type="NCBI Taxonomy" id="447679"/>
    <lineage>
        <taxon>Bacteria</taxon>
        <taxon>Pseudomonadati</taxon>
        <taxon>Bacteroidota</taxon>
        <taxon>Cytophagia</taxon>
        <taxon>Cytophagales</taxon>
        <taxon>Reichenbachiellaceae</taxon>
        <taxon>Ekhidna</taxon>
    </lineage>
</organism>
<accession>A0A239MA89</accession>
<dbReference type="Gene3D" id="1.10.1660.10">
    <property type="match status" value="1"/>
</dbReference>
<dbReference type="PANTHER" id="PTHR30204">
    <property type="entry name" value="REDOX-CYCLING DRUG-SENSING TRANSCRIPTIONAL ACTIVATOR SOXR"/>
    <property type="match status" value="1"/>
</dbReference>
<dbReference type="GO" id="GO:0003700">
    <property type="term" value="F:DNA-binding transcription factor activity"/>
    <property type="evidence" value="ECO:0007669"/>
    <property type="project" value="InterPro"/>
</dbReference>
<dbReference type="InterPro" id="IPR047057">
    <property type="entry name" value="MerR_fam"/>
</dbReference>
<dbReference type="Proteomes" id="UP000198393">
    <property type="component" value="Unassembled WGS sequence"/>
</dbReference>
<dbReference type="GO" id="GO:0003677">
    <property type="term" value="F:DNA binding"/>
    <property type="evidence" value="ECO:0007669"/>
    <property type="project" value="UniProtKB-KW"/>
</dbReference>
<dbReference type="InterPro" id="IPR009061">
    <property type="entry name" value="DNA-bd_dom_put_sf"/>
</dbReference>
<sequence length="121" mass="14021">MINKAYSPTVPYKEKEIEKKYYTIGEVADELGVATSLIRFWEGEFNNIKPKKNRKGNRQFTKDDLQNVKLIYHLVKEKGYTLQGARDFIANGGDTASDKMEMIESLKKIRKFLTELKSELP</sequence>
<dbReference type="Pfam" id="PF13411">
    <property type="entry name" value="MerR_1"/>
    <property type="match status" value="1"/>
</dbReference>
<feature type="domain" description="HTH merR-type" evidence="2">
    <location>
        <begin position="21"/>
        <end position="91"/>
    </location>
</feature>
<evidence type="ECO:0000313" key="4">
    <source>
        <dbReference type="Proteomes" id="UP000198393"/>
    </source>
</evidence>
<keyword evidence="1" id="KW-0238">DNA-binding</keyword>
<proteinExistence type="predicted"/>
<protein>
    <submittedName>
        <fullName evidence="3">Transcriptional regulator</fullName>
    </submittedName>
</protein>
<dbReference type="AlphaFoldDB" id="A0A239MA89"/>
<dbReference type="SUPFAM" id="SSF46955">
    <property type="entry name" value="Putative DNA-binding domain"/>
    <property type="match status" value="1"/>
</dbReference>
<gene>
    <name evidence="3" type="ORF">SAMN05421640_3724</name>
</gene>
<evidence type="ECO:0000313" key="3">
    <source>
        <dbReference type="EMBL" id="SNT39003.1"/>
    </source>
</evidence>
<dbReference type="CDD" id="cd04765">
    <property type="entry name" value="HTH_MlrA-like_sg2"/>
    <property type="match status" value="1"/>
</dbReference>
<dbReference type="EMBL" id="FZPD01000007">
    <property type="protein sequence ID" value="SNT39003.1"/>
    <property type="molecule type" value="Genomic_DNA"/>
</dbReference>
<reference evidence="3 4" key="1">
    <citation type="submission" date="2017-06" db="EMBL/GenBank/DDBJ databases">
        <authorList>
            <person name="Kim H.J."/>
            <person name="Triplett B.A."/>
        </authorList>
    </citation>
    <scope>NUCLEOTIDE SEQUENCE [LARGE SCALE GENOMIC DNA]</scope>
    <source>
        <strain evidence="3 4">DSM 19307</strain>
    </source>
</reference>
<evidence type="ECO:0000256" key="1">
    <source>
        <dbReference type="ARBA" id="ARBA00023125"/>
    </source>
</evidence>
<keyword evidence="4" id="KW-1185">Reference proteome</keyword>
<evidence type="ECO:0000259" key="2">
    <source>
        <dbReference type="PROSITE" id="PS50937"/>
    </source>
</evidence>
<name>A0A239MA89_EKHLU</name>
<dbReference type="PROSITE" id="PS50937">
    <property type="entry name" value="HTH_MERR_2"/>
    <property type="match status" value="1"/>
</dbReference>